<evidence type="ECO:0000256" key="1">
    <source>
        <dbReference type="ARBA" id="ARBA00004370"/>
    </source>
</evidence>
<protein>
    <submittedName>
        <fullName evidence="6">Methyl-accepting chemotaxis protein</fullName>
    </submittedName>
</protein>
<keyword evidence="2 4" id="KW-0807">Transducer</keyword>
<organism evidence="6 7">
    <name type="scientific">Thiospirillum jenense</name>
    <dbReference type="NCBI Taxonomy" id="1653858"/>
    <lineage>
        <taxon>Bacteria</taxon>
        <taxon>Pseudomonadati</taxon>
        <taxon>Pseudomonadota</taxon>
        <taxon>Gammaproteobacteria</taxon>
        <taxon>Chromatiales</taxon>
        <taxon>Chromatiaceae</taxon>
        <taxon>Thiospirillum</taxon>
    </lineage>
</organism>
<evidence type="ECO:0000256" key="3">
    <source>
        <dbReference type="ARBA" id="ARBA00029447"/>
    </source>
</evidence>
<dbReference type="Gene3D" id="1.10.287.950">
    <property type="entry name" value="Methyl-accepting chemotaxis protein"/>
    <property type="match status" value="1"/>
</dbReference>
<feature type="domain" description="Methyl-accepting transducer" evidence="5">
    <location>
        <begin position="306"/>
        <end position="542"/>
    </location>
</feature>
<dbReference type="Pfam" id="PF00015">
    <property type="entry name" value="MCPsignal"/>
    <property type="match status" value="1"/>
</dbReference>
<dbReference type="PANTHER" id="PTHR32089:SF112">
    <property type="entry name" value="LYSOZYME-LIKE PROTEIN-RELATED"/>
    <property type="match status" value="1"/>
</dbReference>
<proteinExistence type="inferred from homology"/>
<dbReference type="FunFam" id="1.10.287.950:FF:000001">
    <property type="entry name" value="Methyl-accepting chemotaxis sensory transducer"/>
    <property type="match status" value="1"/>
</dbReference>
<evidence type="ECO:0000256" key="2">
    <source>
        <dbReference type="ARBA" id="ARBA00023224"/>
    </source>
</evidence>
<dbReference type="PROSITE" id="PS50111">
    <property type="entry name" value="CHEMOTAXIS_TRANSDUC_2"/>
    <property type="match status" value="1"/>
</dbReference>
<evidence type="ECO:0000256" key="4">
    <source>
        <dbReference type="PROSITE-ProRule" id="PRU00284"/>
    </source>
</evidence>
<dbReference type="GO" id="GO:0004888">
    <property type="term" value="F:transmembrane signaling receptor activity"/>
    <property type="evidence" value="ECO:0007669"/>
    <property type="project" value="InterPro"/>
</dbReference>
<dbReference type="InterPro" id="IPR004090">
    <property type="entry name" value="Chemotax_Me-accpt_rcpt"/>
</dbReference>
<dbReference type="PANTHER" id="PTHR32089">
    <property type="entry name" value="METHYL-ACCEPTING CHEMOTAXIS PROTEIN MCPB"/>
    <property type="match status" value="1"/>
</dbReference>
<reference evidence="6 7" key="1">
    <citation type="journal article" date="2020" name="Arch. Microbiol.">
        <title>The genome sequence of the giant phototrophic gammaproteobacterium Thiospirillum jenense gives insight into its physiological properties and phylogenetic relationships.</title>
        <authorList>
            <person name="Imhoff J.F."/>
            <person name="Meyer T.E."/>
            <person name="Kyndt J.A."/>
        </authorList>
    </citation>
    <scope>NUCLEOTIDE SEQUENCE [LARGE SCALE GENOMIC DNA]</scope>
    <source>
        <strain evidence="6 7">DSM 216</strain>
    </source>
</reference>
<dbReference type="CDD" id="cd11386">
    <property type="entry name" value="MCP_signal"/>
    <property type="match status" value="1"/>
</dbReference>
<dbReference type="InterPro" id="IPR004089">
    <property type="entry name" value="MCPsignal_dom"/>
</dbReference>
<comment type="caution">
    <text evidence="6">The sequence shown here is derived from an EMBL/GenBank/DDBJ whole genome shotgun (WGS) entry which is preliminary data.</text>
</comment>
<evidence type="ECO:0000313" key="7">
    <source>
        <dbReference type="Proteomes" id="UP000548632"/>
    </source>
</evidence>
<dbReference type="GO" id="GO:0006935">
    <property type="term" value="P:chemotaxis"/>
    <property type="evidence" value="ECO:0007669"/>
    <property type="project" value="InterPro"/>
</dbReference>
<dbReference type="Proteomes" id="UP000548632">
    <property type="component" value="Unassembled WGS sequence"/>
</dbReference>
<dbReference type="SUPFAM" id="SSF58104">
    <property type="entry name" value="Methyl-accepting chemotaxis protein (MCP) signaling domain"/>
    <property type="match status" value="1"/>
</dbReference>
<name>A0A839HFC4_9GAMM</name>
<dbReference type="PRINTS" id="PR00260">
    <property type="entry name" value="CHEMTRNSDUCR"/>
</dbReference>
<evidence type="ECO:0000259" key="5">
    <source>
        <dbReference type="PROSITE" id="PS50111"/>
    </source>
</evidence>
<comment type="similarity">
    <text evidence="3">Belongs to the methyl-accepting chemotaxis (MCP) protein family.</text>
</comment>
<sequence>MSLKRLFLLLGLTITVLMSLLALSTVRQLTIDERVTEASNNRYRSYLLADELRQSSDDLTRLARTYVVTGDAKWEKQYFDVLAIRNGEAAHPQDYHRIYWDFLAADQTSPRPDEERIALRDLMKRAGFTSAEFAKLKEAEDNSNGLVYTETVAMNAIKGLYEDAQGRFTVRGEPDPVRARTLMHNLDYHLEKARIMAPVDEFFVLIDERTRQTMADAELEARQWLQVQIALIGVILTLMLSGLWLSYRQLKNTIGGEPLMVAHSLQCITDGNISQPLTGAAPGSVMTCAELMRQSLVKAIASARATAEIISAAVTQLHANSDESTQRIVQQQRDSSLIAQAMSGMINTLRHVVQTVNEVTELTKETDRQAQTGAETMVMNTQSIERLSNEIDQITDMMKTLETDSQAIYQVVDVINAIAEQTNLLALNAAIEAARAGEQGRGFAVVADEVRTLASRTQSSISEIHNMIDRLRNSARQASQAMNDGLRQVRDSAAQADHARQAFNAISAAIDTLNRQISQMSSVAVEQESVAERINDNITNINGSIQHSAADTRKLTDAAESLVDSARKMLEDMRHFELPAA</sequence>
<dbReference type="RefSeq" id="WP_182582227.1">
    <property type="nucleotide sequence ID" value="NZ_JABVCQ010000004.1"/>
</dbReference>
<dbReference type="AlphaFoldDB" id="A0A839HFC4"/>
<dbReference type="GO" id="GO:0007165">
    <property type="term" value="P:signal transduction"/>
    <property type="evidence" value="ECO:0007669"/>
    <property type="project" value="UniProtKB-KW"/>
</dbReference>
<evidence type="ECO:0000313" key="6">
    <source>
        <dbReference type="EMBL" id="MBB1125112.1"/>
    </source>
</evidence>
<dbReference type="EMBL" id="JABVCQ010000004">
    <property type="protein sequence ID" value="MBB1125112.1"/>
    <property type="molecule type" value="Genomic_DNA"/>
</dbReference>
<dbReference type="GO" id="GO:0016020">
    <property type="term" value="C:membrane"/>
    <property type="evidence" value="ECO:0007669"/>
    <property type="project" value="UniProtKB-SubCell"/>
</dbReference>
<dbReference type="SMART" id="SM00283">
    <property type="entry name" value="MA"/>
    <property type="match status" value="1"/>
</dbReference>
<accession>A0A839HFC4</accession>
<gene>
    <name evidence="6" type="ORF">HUK38_02565</name>
</gene>
<keyword evidence="7" id="KW-1185">Reference proteome</keyword>
<comment type="subcellular location">
    <subcellularLocation>
        <location evidence="1">Membrane</location>
    </subcellularLocation>
</comment>